<reference evidence="2" key="1">
    <citation type="submission" date="2020-10" db="EMBL/GenBank/DDBJ databases">
        <title>Bacterium isolated from coastal waters sediment.</title>
        <authorList>
            <person name="Chen R.-J."/>
            <person name="Lu D.-C."/>
            <person name="Zhu K.-L."/>
            <person name="Du Z.-J."/>
        </authorList>
    </citation>
    <scope>NUCLEOTIDE SEQUENCE</scope>
    <source>
        <strain evidence="2">N1Y112</strain>
    </source>
</reference>
<keyword evidence="1" id="KW-1133">Transmembrane helix</keyword>
<comment type="caution">
    <text evidence="2">The sequence shown here is derived from an EMBL/GenBank/DDBJ whole genome shotgun (WGS) entry which is preliminary data.</text>
</comment>
<gene>
    <name evidence="2" type="ORF">IOQ59_14515</name>
</gene>
<dbReference type="Proteomes" id="UP000640333">
    <property type="component" value="Unassembled WGS sequence"/>
</dbReference>
<keyword evidence="1" id="KW-0812">Transmembrane</keyword>
<protein>
    <submittedName>
        <fullName evidence="2">DUF502 domain-containing protein</fullName>
    </submittedName>
</protein>
<sequence length="209" mass="23235">MLRFIGRNILTGLITILPVVLTLSLIYWLAHSAELILGGSIRSLFPNTPYWPGLGVIAGITVAFLVGLLMHAYVFQRLFELTESVLYHMPLVKSVYGSIRDFFNYFSPTVKKEFQQVVSITLADSGMELIGFVTQNTAERLPEGFNNKDSVLVYLPLSYMIGGYTVLIPRSAVRPLDMSVEDAMRFTLTAGMTGINTPSHRPGQSLQQN</sequence>
<proteinExistence type="predicted"/>
<accession>A0A8J7K7M2</accession>
<dbReference type="Pfam" id="PF04367">
    <property type="entry name" value="DUF502"/>
    <property type="match status" value="1"/>
</dbReference>
<feature type="transmembrane region" description="Helical" evidence="1">
    <location>
        <begin position="50"/>
        <end position="74"/>
    </location>
</feature>
<feature type="transmembrane region" description="Helical" evidence="1">
    <location>
        <begin position="9"/>
        <end position="30"/>
    </location>
</feature>
<keyword evidence="3" id="KW-1185">Reference proteome</keyword>
<evidence type="ECO:0000256" key="1">
    <source>
        <dbReference type="SAM" id="Phobius"/>
    </source>
</evidence>
<dbReference type="EMBL" id="JADEYS010000015">
    <property type="protein sequence ID" value="MBE9398471.1"/>
    <property type="molecule type" value="Genomic_DNA"/>
</dbReference>
<evidence type="ECO:0000313" key="3">
    <source>
        <dbReference type="Proteomes" id="UP000640333"/>
    </source>
</evidence>
<name>A0A8J7K7M2_9GAMM</name>
<keyword evidence="1" id="KW-0472">Membrane</keyword>
<organism evidence="2 3">
    <name type="scientific">Pontibacterium sinense</name>
    <dbReference type="NCBI Taxonomy" id="2781979"/>
    <lineage>
        <taxon>Bacteria</taxon>
        <taxon>Pseudomonadati</taxon>
        <taxon>Pseudomonadota</taxon>
        <taxon>Gammaproteobacteria</taxon>
        <taxon>Oceanospirillales</taxon>
        <taxon>Oceanospirillaceae</taxon>
        <taxon>Pontibacterium</taxon>
    </lineage>
</organism>
<dbReference type="InterPro" id="IPR007462">
    <property type="entry name" value="COV1-like"/>
</dbReference>
<dbReference type="RefSeq" id="WP_193954108.1">
    <property type="nucleotide sequence ID" value="NZ_JADEYS010000015.1"/>
</dbReference>
<dbReference type="AlphaFoldDB" id="A0A8J7K7M2"/>
<evidence type="ECO:0000313" key="2">
    <source>
        <dbReference type="EMBL" id="MBE9398471.1"/>
    </source>
</evidence>
<dbReference type="PANTHER" id="PTHR31876:SF26">
    <property type="entry name" value="PROTEIN LIKE COV 2"/>
    <property type="match status" value="1"/>
</dbReference>
<dbReference type="PANTHER" id="PTHR31876">
    <property type="entry name" value="COV-LIKE PROTEIN 1"/>
    <property type="match status" value="1"/>
</dbReference>